<comment type="subcellular location">
    <subcellularLocation>
        <location evidence="1">Cell membrane</location>
        <topology evidence="1">Multi-pass membrane protein</topology>
    </subcellularLocation>
</comment>
<evidence type="ECO:0000313" key="12">
    <source>
        <dbReference type="Proteomes" id="UP001085076"/>
    </source>
</evidence>
<dbReference type="GO" id="GO:0005886">
    <property type="term" value="C:plasma membrane"/>
    <property type="evidence" value="ECO:0007669"/>
    <property type="project" value="UniProtKB-SubCell"/>
</dbReference>
<feature type="transmembrane region" description="Helical" evidence="10">
    <location>
        <begin position="82"/>
        <end position="102"/>
    </location>
</feature>
<reference evidence="11" key="1">
    <citation type="submission" date="2021-03" db="EMBL/GenBank/DDBJ databases">
        <authorList>
            <person name="Li Z."/>
            <person name="Yang C."/>
        </authorList>
    </citation>
    <scope>NUCLEOTIDE SEQUENCE</scope>
    <source>
        <strain evidence="11">Dzin_1.0</strain>
        <tissue evidence="11">Leaf</tissue>
    </source>
</reference>
<dbReference type="PANTHER" id="PTHR45826:SF8">
    <property type="entry name" value="CATIONIC AMINO ACID TRANSPORTER"/>
    <property type="match status" value="1"/>
</dbReference>
<dbReference type="InterPro" id="IPR044566">
    <property type="entry name" value="RMV1-like"/>
</dbReference>
<organism evidence="11 12">
    <name type="scientific">Dioscorea zingiberensis</name>
    <dbReference type="NCBI Taxonomy" id="325984"/>
    <lineage>
        <taxon>Eukaryota</taxon>
        <taxon>Viridiplantae</taxon>
        <taxon>Streptophyta</taxon>
        <taxon>Embryophyta</taxon>
        <taxon>Tracheophyta</taxon>
        <taxon>Spermatophyta</taxon>
        <taxon>Magnoliopsida</taxon>
        <taxon>Liliopsida</taxon>
        <taxon>Dioscoreales</taxon>
        <taxon>Dioscoreaceae</taxon>
        <taxon>Dioscorea</taxon>
    </lineage>
</organism>
<protein>
    <submittedName>
        <fullName evidence="11">Uncharacterized protein</fullName>
    </submittedName>
</protein>
<dbReference type="Pfam" id="PF13520">
    <property type="entry name" value="AA_permease_2"/>
    <property type="match status" value="1"/>
</dbReference>
<dbReference type="PANTHER" id="PTHR45826">
    <property type="entry name" value="POLYAMINE TRANSPORTER PUT1"/>
    <property type="match status" value="1"/>
</dbReference>
<gene>
    <name evidence="11" type="ORF">J5N97_014082</name>
</gene>
<keyword evidence="3" id="KW-1003">Cell membrane</keyword>
<evidence type="ECO:0000256" key="8">
    <source>
        <dbReference type="ARBA" id="ARBA00024041"/>
    </source>
</evidence>
<keyword evidence="4 10" id="KW-0812">Transmembrane</keyword>
<evidence type="ECO:0000256" key="9">
    <source>
        <dbReference type="SAM" id="MobiDB-lite"/>
    </source>
</evidence>
<evidence type="ECO:0000256" key="6">
    <source>
        <dbReference type="ARBA" id="ARBA00022989"/>
    </source>
</evidence>
<feature type="transmembrane region" description="Helical" evidence="10">
    <location>
        <begin position="114"/>
        <end position="137"/>
    </location>
</feature>
<feature type="region of interest" description="Disordered" evidence="9">
    <location>
        <begin position="181"/>
        <end position="200"/>
    </location>
</feature>
<accession>A0A9D5CUF7</accession>
<dbReference type="Gene3D" id="1.20.1740.10">
    <property type="entry name" value="Amino acid/polyamine transporter I"/>
    <property type="match status" value="1"/>
</dbReference>
<evidence type="ECO:0000256" key="4">
    <source>
        <dbReference type="ARBA" id="ARBA00022692"/>
    </source>
</evidence>
<proteinExistence type="inferred from homology"/>
<dbReference type="GO" id="GO:0015203">
    <property type="term" value="F:polyamine transmembrane transporter activity"/>
    <property type="evidence" value="ECO:0007669"/>
    <property type="project" value="UniProtKB-ARBA"/>
</dbReference>
<dbReference type="InterPro" id="IPR002293">
    <property type="entry name" value="AA/rel_permease1"/>
</dbReference>
<keyword evidence="2" id="KW-0813">Transport</keyword>
<reference evidence="11" key="2">
    <citation type="journal article" date="2022" name="Hortic Res">
        <title>The genome of Dioscorea zingiberensis sheds light on the biosynthesis, origin and evolution of the medicinally important diosgenin saponins.</title>
        <authorList>
            <person name="Li Y."/>
            <person name="Tan C."/>
            <person name="Li Z."/>
            <person name="Guo J."/>
            <person name="Li S."/>
            <person name="Chen X."/>
            <person name="Wang C."/>
            <person name="Dai X."/>
            <person name="Yang H."/>
            <person name="Song W."/>
            <person name="Hou L."/>
            <person name="Xu J."/>
            <person name="Tong Z."/>
            <person name="Xu A."/>
            <person name="Yuan X."/>
            <person name="Wang W."/>
            <person name="Yang Q."/>
            <person name="Chen L."/>
            <person name="Sun Z."/>
            <person name="Wang K."/>
            <person name="Pan B."/>
            <person name="Chen J."/>
            <person name="Bao Y."/>
            <person name="Liu F."/>
            <person name="Qi X."/>
            <person name="Gang D.R."/>
            <person name="Wen J."/>
            <person name="Li J."/>
        </authorList>
    </citation>
    <scope>NUCLEOTIDE SEQUENCE</scope>
    <source>
        <strain evidence="11">Dzin_1.0</strain>
    </source>
</reference>
<feature type="region of interest" description="Disordered" evidence="9">
    <location>
        <begin position="218"/>
        <end position="242"/>
    </location>
</feature>
<keyword evidence="6 10" id="KW-1133">Transmembrane helix</keyword>
<evidence type="ECO:0000256" key="5">
    <source>
        <dbReference type="ARBA" id="ARBA00022847"/>
    </source>
</evidence>
<feature type="transmembrane region" description="Helical" evidence="10">
    <location>
        <begin position="58"/>
        <end position="76"/>
    </location>
</feature>
<feature type="transmembrane region" description="Helical" evidence="10">
    <location>
        <begin position="143"/>
        <end position="164"/>
    </location>
</feature>
<evidence type="ECO:0000256" key="3">
    <source>
        <dbReference type="ARBA" id="ARBA00022475"/>
    </source>
</evidence>
<dbReference type="GO" id="GO:0015293">
    <property type="term" value="F:symporter activity"/>
    <property type="evidence" value="ECO:0007669"/>
    <property type="project" value="UniProtKB-KW"/>
</dbReference>
<name>A0A9D5CUF7_9LILI</name>
<keyword evidence="5" id="KW-0769">Symport</keyword>
<evidence type="ECO:0000256" key="7">
    <source>
        <dbReference type="ARBA" id="ARBA00023136"/>
    </source>
</evidence>
<dbReference type="AlphaFoldDB" id="A0A9D5CUF7"/>
<evidence type="ECO:0000256" key="1">
    <source>
        <dbReference type="ARBA" id="ARBA00004651"/>
    </source>
</evidence>
<sequence>MIGGKWLKLWIEAGAVLSAIGLYEAQLSSNTFQLLGMAELGLLPRSLSTRSKWFNTPWLSILVSTLITLSISFLSFSDIISAANFLYNLGMLIEFAAFIRLRMKMPELNRPYKVPLGTAGVIVMCAVPSVILVFLMVVSSWRVFLITAALTFIALALYYCMAFCRSRGCFDFSTESEVNQLEDEKKGGRTKKEIRRSKETIEENKKRKLFEDIKAPPRPSIQRHRRCPRPPPALPRPSSARQAGDLCAGAECGAGVGRRRRRQPSAEGCWQQASAVRPAASCRRPALALRSLLRASSLIRPGTPGCCPAEFLRYRHRPEPLIAARCRLPASLRLVQRLRPRLISFCPALICPFAASRHTDRFAAKMLFCYVAVLQN</sequence>
<comment type="caution">
    <text evidence="11">The sequence shown here is derived from an EMBL/GenBank/DDBJ whole genome shotgun (WGS) entry which is preliminary data.</text>
</comment>
<evidence type="ECO:0000256" key="2">
    <source>
        <dbReference type="ARBA" id="ARBA00022448"/>
    </source>
</evidence>
<evidence type="ECO:0000256" key="10">
    <source>
        <dbReference type="SAM" id="Phobius"/>
    </source>
</evidence>
<dbReference type="OrthoDB" id="5982228at2759"/>
<dbReference type="Proteomes" id="UP001085076">
    <property type="component" value="Miscellaneous, Linkage group lg03"/>
</dbReference>
<feature type="compositionally biased region" description="Basic and acidic residues" evidence="9">
    <location>
        <begin position="182"/>
        <end position="200"/>
    </location>
</feature>
<evidence type="ECO:0000313" key="11">
    <source>
        <dbReference type="EMBL" id="KAJ0978608.1"/>
    </source>
</evidence>
<dbReference type="EMBL" id="JAGGNH010000003">
    <property type="protein sequence ID" value="KAJ0978608.1"/>
    <property type="molecule type" value="Genomic_DNA"/>
</dbReference>
<keyword evidence="12" id="KW-1185">Reference proteome</keyword>
<comment type="similarity">
    <text evidence="8">Belongs to the amino acid-polyamine-organocation (APC) superfamily. Polyamine:cation symporter (PHS) (TC 2.A.3.12) family.</text>
</comment>
<keyword evidence="7 10" id="KW-0472">Membrane</keyword>